<feature type="transmembrane region" description="Helical" evidence="7">
    <location>
        <begin position="357"/>
        <end position="376"/>
    </location>
</feature>
<dbReference type="OMA" id="WDVVIYS"/>
<dbReference type="AlphaFoldDB" id="B3S1L7"/>
<dbReference type="Proteomes" id="UP000009022">
    <property type="component" value="Unassembled WGS sequence"/>
</dbReference>
<feature type="transmembrane region" description="Helical" evidence="7">
    <location>
        <begin position="137"/>
        <end position="158"/>
    </location>
</feature>
<name>B3S1L7_TRIAD</name>
<keyword evidence="10" id="KW-1185">Reference proteome</keyword>
<keyword evidence="6 7" id="KW-0472">Membrane</keyword>
<feature type="transmembrane region" description="Helical" evidence="7">
    <location>
        <begin position="111"/>
        <end position="131"/>
    </location>
</feature>
<evidence type="ECO:0000313" key="10">
    <source>
        <dbReference type="Proteomes" id="UP000009022"/>
    </source>
</evidence>
<feature type="transmembrane region" description="Helical" evidence="7">
    <location>
        <begin position="170"/>
        <end position="191"/>
    </location>
</feature>
<dbReference type="PANTHER" id="PTHR23511">
    <property type="entry name" value="SYNAPTIC VESICLE GLYCOPROTEIN 2"/>
    <property type="match status" value="1"/>
</dbReference>
<evidence type="ECO:0000313" key="9">
    <source>
        <dbReference type="EMBL" id="EDV23561.1"/>
    </source>
</evidence>
<feature type="transmembrane region" description="Helical" evidence="7">
    <location>
        <begin position="413"/>
        <end position="436"/>
    </location>
</feature>
<dbReference type="SUPFAM" id="SSF103473">
    <property type="entry name" value="MFS general substrate transporter"/>
    <property type="match status" value="1"/>
</dbReference>
<evidence type="ECO:0000256" key="6">
    <source>
        <dbReference type="ARBA" id="ARBA00023136"/>
    </source>
</evidence>
<gene>
    <name evidence="9" type="ORF">TRIADDRAFT_58334</name>
</gene>
<evidence type="ECO:0000256" key="3">
    <source>
        <dbReference type="ARBA" id="ARBA00022448"/>
    </source>
</evidence>
<sequence>METTPVAMHNLGSSVDQDALLEDQDDSTTLGEVINSLGFGKYQIRLTFVMGCAWAVDAMEMMLLSVIGPVLLCEWYLSSWQEAFITTVVFMGFGIGAPIWGWLADIYGRKIGLLSSSFCTFFYGILCALSPSYFWVIFTRTITGFGISGAAQAVTLYSEFLPVKARARSIVFLQSFWSIGASFEVILAFIVMPTLGWRYLVAFSSLPCLVFCFLYKIIPESPRYLLISGQRSEAMSVLHNVATANRKSWYSEDIKLPSKGTRGRIWDLLKPPYTKTTLLMWSIWFSAAALYYGIILMTPVLYTVDRCGNGENSIHGCICKPLSSDDYRNIVITTVSEFPGMIFAFLIVEQLGRKKALCLQFSLAGVFLFMLIICSARVPKTILIFCVRALISGAFQVAYVYTPEVYPTTFRALGLGFCSSFARIGAMITPFLAQVMLPVSDILALSIYACISFAGGISAMLLPIETKGRIMQSTCTLMHNERVVLLY</sequence>
<evidence type="ECO:0000256" key="7">
    <source>
        <dbReference type="SAM" id="Phobius"/>
    </source>
</evidence>
<dbReference type="HOGENOM" id="CLU_001265_46_0_1"/>
<dbReference type="PhylomeDB" id="B3S1L7"/>
<dbReference type="GeneID" id="6755684"/>
<dbReference type="GO" id="GO:0022857">
    <property type="term" value="F:transmembrane transporter activity"/>
    <property type="evidence" value="ECO:0007669"/>
    <property type="project" value="InterPro"/>
</dbReference>
<dbReference type="CTD" id="6755684"/>
<keyword evidence="5 7" id="KW-1133">Transmembrane helix</keyword>
<dbReference type="InParanoid" id="B3S1L7"/>
<dbReference type="OrthoDB" id="4139357at2759"/>
<feature type="domain" description="Major facilitator superfamily (MFS) profile" evidence="8">
    <location>
        <begin position="46"/>
        <end position="467"/>
    </location>
</feature>
<dbReference type="PROSITE" id="PS50850">
    <property type="entry name" value="MFS"/>
    <property type="match status" value="1"/>
</dbReference>
<evidence type="ECO:0000256" key="4">
    <source>
        <dbReference type="ARBA" id="ARBA00022692"/>
    </source>
</evidence>
<dbReference type="PANTHER" id="PTHR23511:SF45">
    <property type="entry name" value="SVOP LIKE"/>
    <property type="match status" value="1"/>
</dbReference>
<dbReference type="KEGG" id="tad:TRIADDRAFT_58334"/>
<proteinExistence type="inferred from homology"/>
<dbReference type="eggNOG" id="KOG0253">
    <property type="taxonomic scope" value="Eukaryota"/>
</dbReference>
<feature type="transmembrane region" description="Helical" evidence="7">
    <location>
        <begin position="46"/>
        <end position="71"/>
    </location>
</feature>
<dbReference type="FunCoup" id="B3S1L7">
    <property type="interactions" value="381"/>
</dbReference>
<protein>
    <recommendedName>
        <fullName evidence="8">Major facilitator superfamily (MFS) profile domain-containing protein</fullName>
    </recommendedName>
</protein>
<evidence type="ECO:0000256" key="5">
    <source>
        <dbReference type="ARBA" id="ARBA00022989"/>
    </source>
</evidence>
<comment type="subcellular location">
    <subcellularLocation>
        <location evidence="1">Membrane</location>
        <topology evidence="1">Multi-pass membrane protein</topology>
    </subcellularLocation>
</comment>
<dbReference type="GO" id="GO:0016020">
    <property type="term" value="C:membrane"/>
    <property type="evidence" value="ECO:0007669"/>
    <property type="project" value="UniProtKB-SubCell"/>
</dbReference>
<dbReference type="InterPro" id="IPR005828">
    <property type="entry name" value="MFS_sugar_transport-like"/>
</dbReference>
<dbReference type="Pfam" id="PF00083">
    <property type="entry name" value="Sugar_tr"/>
    <property type="match status" value="1"/>
</dbReference>
<keyword evidence="3" id="KW-0813">Transport</keyword>
<dbReference type="InterPro" id="IPR020846">
    <property type="entry name" value="MFS_dom"/>
</dbReference>
<accession>B3S1L7</accession>
<dbReference type="InterPro" id="IPR036259">
    <property type="entry name" value="MFS_trans_sf"/>
</dbReference>
<feature type="transmembrane region" description="Helical" evidence="7">
    <location>
        <begin position="442"/>
        <end position="462"/>
    </location>
</feature>
<evidence type="ECO:0000259" key="8">
    <source>
        <dbReference type="PROSITE" id="PS50850"/>
    </source>
</evidence>
<feature type="transmembrane region" description="Helical" evidence="7">
    <location>
        <begin position="330"/>
        <end position="348"/>
    </location>
</feature>
<dbReference type="Gene3D" id="1.20.1250.20">
    <property type="entry name" value="MFS general substrate transporter like domains"/>
    <property type="match status" value="1"/>
</dbReference>
<comment type="similarity">
    <text evidence="2">Belongs to the major facilitator superfamily.</text>
</comment>
<dbReference type="EMBL" id="DS985247">
    <property type="protein sequence ID" value="EDV23561.1"/>
    <property type="molecule type" value="Genomic_DNA"/>
</dbReference>
<organism evidence="9 10">
    <name type="scientific">Trichoplax adhaerens</name>
    <name type="common">Trichoplax reptans</name>
    <dbReference type="NCBI Taxonomy" id="10228"/>
    <lineage>
        <taxon>Eukaryota</taxon>
        <taxon>Metazoa</taxon>
        <taxon>Placozoa</taxon>
        <taxon>Uniplacotomia</taxon>
        <taxon>Trichoplacea</taxon>
        <taxon>Trichoplacidae</taxon>
        <taxon>Trichoplax</taxon>
    </lineage>
</organism>
<evidence type="ECO:0000256" key="2">
    <source>
        <dbReference type="ARBA" id="ARBA00008335"/>
    </source>
</evidence>
<feature type="transmembrane region" description="Helical" evidence="7">
    <location>
        <begin position="278"/>
        <end position="302"/>
    </location>
</feature>
<feature type="transmembrane region" description="Helical" evidence="7">
    <location>
        <begin position="382"/>
        <end position="401"/>
    </location>
</feature>
<dbReference type="RefSeq" id="XP_002114471.1">
    <property type="nucleotide sequence ID" value="XM_002114435.1"/>
</dbReference>
<evidence type="ECO:0000256" key="1">
    <source>
        <dbReference type="ARBA" id="ARBA00004141"/>
    </source>
</evidence>
<feature type="transmembrane region" description="Helical" evidence="7">
    <location>
        <begin position="83"/>
        <end position="104"/>
    </location>
</feature>
<keyword evidence="4 7" id="KW-0812">Transmembrane</keyword>
<reference evidence="9 10" key="1">
    <citation type="journal article" date="2008" name="Nature">
        <title>The Trichoplax genome and the nature of placozoans.</title>
        <authorList>
            <person name="Srivastava M."/>
            <person name="Begovic E."/>
            <person name="Chapman J."/>
            <person name="Putnam N.H."/>
            <person name="Hellsten U."/>
            <person name="Kawashima T."/>
            <person name="Kuo A."/>
            <person name="Mitros T."/>
            <person name="Salamov A."/>
            <person name="Carpenter M.L."/>
            <person name="Signorovitch A.Y."/>
            <person name="Moreno M.A."/>
            <person name="Kamm K."/>
            <person name="Grimwood J."/>
            <person name="Schmutz J."/>
            <person name="Shapiro H."/>
            <person name="Grigoriev I.V."/>
            <person name="Buss L.W."/>
            <person name="Schierwater B."/>
            <person name="Dellaporta S.L."/>
            <person name="Rokhsar D.S."/>
        </authorList>
    </citation>
    <scope>NUCLEOTIDE SEQUENCE [LARGE SCALE GENOMIC DNA]</scope>
    <source>
        <strain evidence="9 10">Grell-BS-1999</strain>
    </source>
</reference>
<feature type="transmembrane region" description="Helical" evidence="7">
    <location>
        <begin position="197"/>
        <end position="218"/>
    </location>
</feature>